<dbReference type="Pfam" id="PF20586">
    <property type="entry name" value="DUF6788"/>
    <property type="match status" value="1"/>
</dbReference>
<feature type="domain" description="Nucleotidyltransferase-like" evidence="1">
    <location>
        <begin position="103"/>
        <end position="309"/>
    </location>
</feature>
<name>A0A521F224_9RHOB</name>
<keyword evidence="4" id="KW-1185">Reference proteome</keyword>
<dbReference type="RefSeq" id="WP_185959033.1">
    <property type="nucleotide sequence ID" value="NZ_FXTO01000023.1"/>
</dbReference>
<evidence type="ECO:0000259" key="2">
    <source>
        <dbReference type="Pfam" id="PF20586"/>
    </source>
</evidence>
<dbReference type="InterPro" id="IPR046738">
    <property type="entry name" value="DUF6788"/>
</dbReference>
<organism evidence="3 4">
    <name type="scientific">Thalassovita litoralis</name>
    <dbReference type="NCBI Taxonomy" id="1010611"/>
    <lineage>
        <taxon>Bacteria</taxon>
        <taxon>Pseudomonadati</taxon>
        <taxon>Pseudomonadota</taxon>
        <taxon>Alphaproteobacteria</taxon>
        <taxon>Rhodobacterales</taxon>
        <taxon>Roseobacteraceae</taxon>
        <taxon>Thalassovita</taxon>
    </lineage>
</organism>
<dbReference type="InterPro" id="IPR058575">
    <property type="entry name" value="NTP_transf_8_dom"/>
</dbReference>
<feature type="domain" description="DUF6788" evidence="2">
    <location>
        <begin position="17"/>
        <end position="65"/>
    </location>
</feature>
<dbReference type="EMBL" id="FXTO01000023">
    <property type="protein sequence ID" value="SMO90248.1"/>
    <property type="molecule type" value="Genomic_DNA"/>
</dbReference>
<sequence length="338" mass="37177">MIPLSSIAMSAYTDLVRLLRDEAAAGIKGKPILKQRGKRGYWYAARRVGSEMKFFYIGEDTDETQARINRIEELRATAKARQSERSRLVRLLRAEGMTPTDRATGAILSAMADAGTFRLGGTIVGTNAFRLYEGELGLRLPLGGMANTGDIDIAQFEKLSVALEDQVEPSLAAAFSALKFEPVPGLNPRQTWRWSQGGSGQLVEFLTPAFGEETIRDLPALGVNAQALNFLNFLIADPIYAAALYRSGVLVQIPRPERYAIHKLIVADRRRDGDGTLKASKDREQAAFLIEALAEDRPDDLTEAYETAIGVGPRWREHIANSLKRMPETAKRLGSLSG</sequence>
<dbReference type="Proteomes" id="UP000316030">
    <property type="component" value="Unassembled WGS sequence"/>
</dbReference>
<dbReference type="AlphaFoldDB" id="A0A521F224"/>
<gene>
    <name evidence="3" type="ORF">SAMN06265173_1235</name>
</gene>
<proteinExistence type="predicted"/>
<reference evidence="3 4" key="1">
    <citation type="submission" date="2017-05" db="EMBL/GenBank/DDBJ databases">
        <authorList>
            <person name="Varghese N."/>
            <person name="Submissions S."/>
        </authorList>
    </citation>
    <scope>NUCLEOTIDE SEQUENCE [LARGE SCALE GENOMIC DNA]</scope>
    <source>
        <strain evidence="3 4">DSM 29506</strain>
    </source>
</reference>
<dbReference type="Pfam" id="PF12281">
    <property type="entry name" value="NTP_transf_8"/>
    <property type="match status" value="1"/>
</dbReference>
<dbReference type="InterPro" id="IPR022550">
    <property type="entry name" value="NTP_transf_8"/>
</dbReference>
<evidence type="ECO:0000259" key="1">
    <source>
        <dbReference type="Pfam" id="PF12281"/>
    </source>
</evidence>
<dbReference type="PIRSF" id="PIRSF031854">
    <property type="entry name" value="UCP031854"/>
    <property type="match status" value="1"/>
</dbReference>
<evidence type="ECO:0000313" key="4">
    <source>
        <dbReference type="Proteomes" id="UP000316030"/>
    </source>
</evidence>
<protein>
    <submittedName>
        <fullName evidence="3">Uncharacterized protein</fullName>
    </submittedName>
</protein>
<evidence type="ECO:0000313" key="3">
    <source>
        <dbReference type="EMBL" id="SMO90248.1"/>
    </source>
</evidence>
<accession>A0A521F224</accession>